<name>A0A0F9EQR2_9ZZZZ</name>
<dbReference type="InterPro" id="IPR011050">
    <property type="entry name" value="Pectin_lyase_fold/virulence"/>
</dbReference>
<feature type="region of interest" description="Disordered" evidence="1">
    <location>
        <begin position="170"/>
        <end position="191"/>
    </location>
</feature>
<evidence type="ECO:0000256" key="1">
    <source>
        <dbReference type="SAM" id="MobiDB-lite"/>
    </source>
</evidence>
<accession>A0A0F9EQR2</accession>
<organism evidence="2">
    <name type="scientific">marine sediment metagenome</name>
    <dbReference type="NCBI Taxonomy" id="412755"/>
    <lineage>
        <taxon>unclassified sequences</taxon>
        <taxon>metagenomes</taxon>
        <taxon>ecological metagenomes</taxon>
    </lineage>
</organism>
<proteinExistence type="predicted"/>
<dbReference type="EMBL" id="LAZR01026475">
    <property type="protein sequence ID" value="KKL68611.1"/>
    <property type="molecule type" value="Genomic_DNA"/>
</dbReference>
<protein>
    <recommendedName>
        <fullName evidence="3">Pectate lyase superfamily protein domain-containing protein</fullName>
    </recommendedName>
</protein>
<gene>
    <name evidence="2" type="ORF">LCGC14_2123250</name>
</gene>
<sequence length="371" mass="38841">MVDTIRSLSELQALFPDNTTGLVSPQDLRDFLVSAMPTGRTATNVVASSTASDLQRAQADYVCDGTADEVQIQYAIDALPAGGGSVVLSEGTFTLAAQLARAIDNVSIIGSGRGTRLNLDSSTAVVSVGVQAGWALLRFDTDAGGVDTASASEFLLDYWEDGTRQTNQLAHGDLSDAPTDAHHTQDHASRHAIGGADETKAIKVLNRDLAQVDVENTVAETSIYSYSIAADVMGVDGGVRLLLAGDMLKNVTGSYTIRVKLGATTVLSTQDHGATSNASRKRWWLEIICLNSASDAQKWGVFYRTSVGGAGGLTFPLVNGGANADSGAGYNSSAEDTSGALTFQVTIEWSVANASLSFRKEMALLELLPAA</sequence>
<feature type="compositionally biased region" description="Basic and acidic residues" evidence="1">
    <location>
        <begin position="179"/>
        <end position="189"/>
    </location>
</feature>
<reference evidence="2" key="1">
    <citation type="journal article" date="2015" name="Nature">
        <title>Complex archaea that bridge the gap between prokaryotes and eukaryotes.</title>
        <authorList>
            <person name="Spang A."/>
            <person name="Saw J.H."/>
            <person name="Jorgensen S.L."/>
            <person name="Zaremba-Niedzwiedzka K."/>
            <person name="Martijn J."/>
            <person name="Lind A.E."/>
            <person name="van Eijk R."/>
            <person name="Schleper C."/>
            <person name="Guy L."/>
            <person name="Ettema T.J."/>
        </authorList>
    </citation>
    <scope>NUCLEOTIDE SEQUENCE</scope>
</reference>
<dbReference type="AlphaFoldDB" id="A0A0F9EQR2"/>
<dbReference type="SUPFAM" id="SSF51126">
    <property type="entry name" value="Pectin lyase-like"/>
    <property type="match status" value="1"/>
</dbReference>
<comment type="caution">
    <text evidence="2">The sequence shown here is derived from an EMBL/GenBank/DDBJ whole genome shotgun (WGS) entry which is preliminary data.</text>
</comment>
<dbReference type="InterPro" id="IPR012334">
    <property type="entry name" value="Pectin_lyas_fold"/>
</dbReference>
<dbReference type="Gene3D" id="2.160.20.10">
    <property type="entry name" value="Single-stranded right-handed beta-helix, Pectin lyase-like"/>
    <property type="match status" value="1"/>
</dbReference>
<evidence type="ECO:0008006" key="3">
    <source>
        <dbReference type="Google" id="ProtNLM"/>
    </source>
</evidence>
<evidence type="ECO:0000313" key="2">
    <source>
        <dbReference type="EMBL" id="KKL68611.1"/>
    </source>
</evidence>